<dbReference type="Gene3D" id="2.60.40.10">
    <property type="entry name" value="Immunoglobulins"/>
    <property type="match status" value="1"/>
</dbReference>
<dbReference type="InterPro" id="IPR013783">
    <property type="entry name" value="Ig-like_fold"/>
</dbReference>
<evidence type="ECO:0000256" key="1">
    <source>
        <dbReference type="ARBA" id="ARBA00022729"/>
    </source>
</evidence>
<organism evidence="3 4">
    <name type="scientific">Flavobacterium macrobrachii</name>
    <dbReference type="NCBI Taxonomy" id="591204"/>
    <lineage>
        <taxon>Bacteria</taxon>
        <taxon>Pseudomonadati</taxon>
        <taxon>Bacteroidota</taxon>
        <taxon>Flavobacteriia</taxon>
        <taxon>Flavobacteriales</taxon>
        <taxon>Flavobacteriaceae</taxon>
        <taxon>Flavobacterium</taxon>
    </lineage>
</organism>
<proteinExistence type="predicted"/>
<keyword evidence="4" id="KW-1185">Reference proteome</keyword>
<dbReference type="Pfam" id="PF18962">
    <property type="entry name" value="Por_Secre_tail"/>
    <property type="match status" value="1"/>
</dbReference>
<comment type="caution">
    <text evidence="3">The sequence shown here is derived from an EMBL/GenBank/DDBJ whole genome shotgun (WGS) entry which is preliminary data.</text>
</comment>
<keyword evidence="1" id="KW-0732">Signal</keyword>
<dbReference type="Pfam" id="PF11617">
    <property type="entry name" value="Cu-binding_MopE"/>
    <property type="match status" value="1"/>
</dbReference>
<dbReference type="RefSeq" id="WP_187658406.1">
    <property type="nucleotide sequence ID" value="NZ_JACSOD020000437.1"/>
</dbReference>
<protein>
    <submittedName>
        <fullName evidence="3">T9SS type A sorting domain-containing protein</fullName>
    </submittedName>
</protein>
<feature type="domain" description="Secretion system C-terminal sorting" evidence="2">
    <location>
        <begin position="926"/>
        <end position="993"/>
    </location>
</feature>
<evidence type="ECO:0000313" key="3">
    <source>
        <dbReference type="EMBL" id="MBM6498514.1"/>
    </source>
</evidence>
<accession>A0ABS2CU64</accession>
<evidence type="ECO:0000313" key="4">
    <source>
        <dbReference type="Proteomes" id="UP000759529"/>
    </source>
</evidence>
<dbReference type="NCBIfam" id="TIGR04183">
    <property type="entry name" value="Por_Secre_tail"/>
    <property type="match status" value="1"/>
</dbReference>
<dbReference type="InterPro" id="IPR021655">
    <property type="entry name" value="Put_metal-bd"/>
</dbReference>
<dbReference type="Proteomes" id="UP000759529">
    <property type="component" value="Unassembled WGS sequence"/>
</dbReference>
<reference evidence="3 4" key="1">
    <citation type="submission" date="2021-02" db="EMBL/GenBank/DDBJ databases">
        <authorList>
            <person name="Jung H.S."/>
            <person name="Chun B.H."/>
            <person name="Jeon C.O."/>
        </authorList>
    </citation>
    <scope>NUCLEOTIDE SEQUENCE [LARGE SCALE GENOMIC DNA]</scope>
    <source>
        <strain evidence="3 4">LMG 25203</strain>
    </source>
</reference>
<dbReference type="InterPro" id="IPR026444">
    <property type="entry name" value="Secre_tail"/>
</dbReference>
<evidence type="ECO:0000259" key="2">
    <source>
        <dbReference type="Pfam" id="PF18962"/>
    </source>
</evidence>
<sequence>MKFAFTSSTASITMDNIQIQSLVVPQNSDFSGNSICSGENGELTVTMSPGTGPFTVVYNDGSNRTVTNVTSGVPFNTVMNPSTTQNYTLVSVTEVSGAMRTTGFGDSNATVTVVSPTANAGNALTICSNAGAVNITAGSSVTNSSSILWTSNGTGTLLNANSLTTCTYEPSLADITAGSVTLTLTATSASCGTATATKNLLINQPPTLTPVSVCQGNSGNLVSTAPQSGYIIPANVINGSWVAGLQVPRPYSGDDNNTTCAFWTIQRNFTAVNFQVSQTGAYTFTMSSNGSYDGMGYIVTEDFTAGSCATGTWLEGDDDSGPSDEPSLTSVVLTAGVTYKLVSTTYATSSGNYIGSFSWSITPPSGGQVLLYSGGAINWYASSSGGSILGTGKSFNPVGVSGSGLPNTNTAGITTFYAADNQFASCRSAVTFTVLENVTYYQDADGDGFGNPEITETNCSGIMPTGYVMVSGDCNDTNSSVNPSATEICWNNTDDNCDGNLSEGCAPIVVNMQTANNHQLNSFATAVAAVPYNYSGGSVAYRFSFKNNHTGVVQEVISPSRFAAIPLAIRNNNISYEVKVSAVINSENVPYAGNSITVLSPVVQMIKLAPANCGVTLPGLMSTISSTVPLGAISYTFRIRLTSDTVNPTYHMVQSSNRIVSMNSFIGFTPQYNTSYSVAVQYEYIDVISGLPVQSGFGEECVVSTPSLPLVRLSSPTCGTQVTSLGATISANPVQQAIQYEFRIRLTSDNGLNPTYNYTLPSSSRFSGLSTFQGIVLSYDTQYSVSVRCKVLSKGNEVWSDFGPECTIRTPFFPVTEVTPSQCGVSTTNLSRSFTIVPYPGFPSYRITLYEQIGEDLVPVGTPIIRNVPNFSLNMFAGVEVDRNYSVAVSIQINGEFGPEGKSCDISTFPTNVMRTVEKPILAKAFPNPFTNHFKIEFTSNSQSTISIKVYDVLARLVEEKSVSTDSFHTLTIGESYLSGVYTVVLSQDEKLYSMRLIKR</sequence>
<gene>
    <name evidence="3" type="ORF">H9X54_004260</name>
</gene>
<dbReference type="EMBL" id="JACSOD020000437">
    <property type="protein sequence ID" value="MBM6498514.1"/>
    <property type="molecule type" value="Genomic_DNA"/>
</dbReference>
<name>A0ABS2CU64_9FLAO</name>